<keyword evidence="1" id="KW-1133">Transmembrane helix</keyword>
<evidence type="ECO:0000313" key="3">
    <source>
        <dbReference type="Proteomes" id="UP000077266"/>
    </source>
</evidence>
<evidence type="ECO:0000313" key="2">
    <source>
        <dbReference type="EMBL" id="KZV96516.1"/>
    </source>
</evidence>
<organism evidence="2 3">
    <name type="scientific">Exidia glandulosa HHB12029</name>
    <dbReference type="NCBI Taxonomy" id="1314781"/>
    <lineage>
        <taxon>Eukaryota</taxon>
        <taxon>Fungi</taxon>
        <taxon>Dikarya</taxon>
        <taxon>Basidiomycota</taxon>
        <taxon>Agaricomycotina</taxon>
        <taxon>Agaricomycetes</taxon>
        <taxon>Auriculariales</taxon>
        <taxon>Exidiaceae</taxon>
        <taxon>Exidia</taxon>
    </lineage>
</organism>
<accession>A0A165KL22</accession>
<proteinExistence type="predicted"/>
<feature type="transmembrane region" description="Helical" evidence="1">
    <location>
        <begin position="80"/>
        <end position="103"/>
    </location>
</feature>
<feature type="transmembrane region" description="Helical" evidence="1">
    <location>
        <begin position="12"/>
        <end position="33"/>
    </location>
</feature>
<dbReference type="Proteomes" id="UP000077266">
    <property type="component" value="Unassembled WGS sequence"/>
</dbReference>
<dbReference type="EMBL" id="KV425942">
    <property type="protein sequence ID" value="KZV96516.1"/>
    <property type="molecule type" value="Genomic_DNA"/>
</dbReference>
<gene>
    <name evidence="2" type="ORF">EXIGLDRAFT_833605</name>
</gene>
<keyword evidence="1" id="KW-0472">Membrane</keyword>
<keyword evidence="1" id="KW-0812">Transmembrane</keyword>
<evidence type="ECO:0008006" key="4">
    <source>
        <dbReference type="Google" id="ProtNLM"/>
    </source>
</evidence>
<keyword evidence="3" id="KW-1185">Reference proteome</keyword>
<sequence>MEFVWSRKFNWATLAYLFMKVVTPAMLVGGLGAMSLVDVSNQRCVAIALFNAAASAIVTICGDVLLTLRVHYMYNCNRRLFVFNICFYTAITIVNTTLGLVLLPGLHDFENGPALMGPCYTRLIMNVFVQWLLELVYHLYLSALALVKVSEAYRHFRRLGSRKSVFALLVQGNLEYFLIVLGGYSATAIFTLDKGPAMEHYKLGLDP</sequence>
<dbReference type="OrthoDB" id="3349377at2759"/>
<dbReference type="AlphaFoldDB" id="A0A165KL22"/>
<protein>
    <recommendedName>
        <fullName evidence="4">G-protein coupled receptors family 1 profile domain-containing protein</fullName>
    </recommendedName>
</protein>
<name>A0A165KL22_EXIGL</name>
<dbReference type="InParanoid" id="A0A165KL22"/>
<feature type="transmembrane region" description="Helical" evidence="1">
    <location>
        <begin position="168"/>
        <end position="192"/>
    </location>
</feature>
<reference evidence="2 3" key="1">
    <citation type="journal article" date="2016" name="Mol. Biol. Evol.">
        <title>Comparative Genomics of Early-Diverging Mushroom-Forming Fungi Provides Insights into the Origins of Lignocellulose Decay Capabilities.</title>
        <authorList>
            <person name="Nagy L.G."/>
            <person name="Riley R."/>
            <person name="Tritt A."/>
            <person name="Adam C."/>
            <person name="Daum C."/>
            <person name="Floudas D."/>
            <person name="Sun H."/>
            <person name="Yadav J.S."/>
            <person name="Pangilinan J."/>
            <person name="Larsson K.H."/>
            <person name="Matsuura K."/>
            <person name="Barry K."/>
            <person name="Labutti K."/>
            <person name="Kuo R."/>
            <person name="Ohm R.A."/>
            <person name="Bhattacharya S.S."/>
            <person name="Shirouzu T."/>
            <person name="Yoshinaga Y."/>
            <person name="Martin F.M."/>
            <person name="Grigoriev I.V."/>
            <person name="Hibbett D.S."/>
        </authorList>
    </citation>
    <scope>NUCLEOTIDE SEQUENCE [LARGE SCALE GENOMIC DNA]</scope>
    <source>
        <strain evidence="2 3">HHB12029</strain>
    </source>
</reference>
<evidence type="ECO:0000256" key="1">
    <source>
        <dbReference type="SAM" id="Phobius"/>
    </source>
</evidence>
<feature type="transmembrane region" description="Helical" evidence="1">
    <location>
        <begin position="45"/>
        <end position="68"/>
    </location>
</feature>
<feature type="transmembrane region" description="Helical" evidence="1">
    <location>
        <begin position="123"/>
        <end position="147"/>
    </location>
</feature>